<dbReference type="OrthoDB" id="7375008at2"/>
<dbReference type="Gene3D" id="1.20.120.330">
    <property type="entry name" value="Nucleotidyltransferases domain 2"/>
    <property type="match status" value="1"/>
</dbReference>
<dbReference type="Gene3D" id="3.30.460.10">
    <property type="entry name" value="Beta Polymerase, domain 2"/>
    <property type="match status" value="1"/>
</dbReference>
<dbReference type="AlphaFoldDB" id="A0A4R9JKV3"/>
<evidence type="ECO:0000313" key="2">
    <source>
        <dbReference type="Proteomes" id="UP000298125"/>
    </source>
</evidence>
<reference evidence="1" key="1">
    <citation type="journal article" date="2019" name="PLoS Negl. Trop. Dis.">
        <title>Revisiting the worldwide diversity of Leptospira species in the environment.</title>
        <authorList>
            <person name="Vincent A.T."/>
            <person name="Schiettekatte O."/>
            <person name="Bourhy P."/>
            <person name="Veyrier F.J."/>
            <person name="Picardeau M."/>
        </authorList>
    </citation>
    <scope>NUCLEOTIDE SEQUENCE [LARGE SCALE GENOMIC DNA]</scope>
    <source>
        <strain evidence="1">201702692</strain>
    </source>
</reference>
<gene>
    <name evidence="1" type="ORF">EHQ49_02935</name>
</gene>
<dbReference type="EMBL" id="RQGA01000003">
    <property type="protein sequence ID" value="TGL45225.1"/>
    <property type="molecule type" value="Genomic_DNA"/>
</dbReference>
<keyword evidence="1" id="KW-0808">Transferase</keyword>
<proteinExistence type="predicted"/>
<dbReference type="InterPro" id="IPR043519">
    <property type="entry name" value="NT_sf"/>
</dbReference>
<dbReference type="InterPro" id="IPR007530">
    <property type="entry name" value="Aminoglycoside_adenylylTfrase"/>
</dbReference>
<name>A0A4R9JKV3_9LEPT</name>
<protein>
    <submittedName>
        <fullName evidence="1">Nucleotidyltransferase domain-containing protein</fullName>
    </submittedName>
</protein>
<keyword evidence="2" id="KW-1185">Reference proteome</keyword>
<dbReference type="GO" id="GO:0016740">
    <property type="term" value="F:transferase activity"/>
    <property type="evidence" value="ECO:0007669"/>
    <property type="project" value="UniProtKB-KW"/>
</dbReference>
<dbReference type="SUPFAM" id="SSF81631">
    <property type="entry name" value="PAP/OAS1 substrate-binding domain"/>
    <property type="match status" value="1"/>
</dbReference>
<dbReference type="Pfam" id="PF04439">
    <property type="entry name" value="Adenyl_transf"/>
    <property type="match status" value="1"/>
</dbReference>
<dbReference type="Proteomes" id="UP000298125">
    <property type="component" value="Unassembled WGS sequence"/>
</dbReference>
<accession>A0A4R9JKV3</accession>
<comment type="caution">
    <text evidence="1">The sequence shown here is derived from an EMBL/GenBank/DDBJ whole genome shotgun (WGS) entry which is preliminary data.</text>
</comment>
<evidence type="ECO:0000313" key="1">
    <source>
        <dbReference type="EMBL" id="TGL45225.1"/>
    </source>
</evidence>
<organism evidence="1 2">
    <name type="scientific">Leptospira perdikensis</name>
    <dbReference type="NCBI Taxonomy" id="2484948"/>
    <lineage>
        <taxon>Bacteria</taxon>
        <taxon>Pseudomonadati</taxon>
        <taxon>Spirochaetota</taxon>
        <taxon>Spirochaetia</taxon>
        <taxon>Leptospirales</taxon>
        <taxon>Leptospiraceae</taxon>
        <taxon>Leptospira</taxon>
    </lineage>
</organism>
<dbReference type="SUPFAM" id="SSF81301">
    <property type="entry name" value="Nucleotidyltransferase"/>
    <property type="match status" value="1"/>
</dbReference>
<sequence length="260" mass="30194">MNIFETYLENFVTIVKADTRFIAACLAGSGITDELDKYSDLDIVLITENHVTFQPAEMKQFANQIGDLLVGFTGEHVGESRLLICLYNSPLLHVDLKFIQIQDFNHRVENPKILFDRNNQIPAIYTNTNAIWPSLNFQWIEDRFWVWIHYVATKLGRGEFFESIDFLAFLRGNVLGPMFHLKYEKNPRGVRKLDFILSKSDLESFKATLPIYEFDSIFNSVLTSIQLYCELRDLLVSNILKHEIAKKESIKYLKNLKLNS</sequence>